<reference evidence="4 5" key="1">
    <citation type="journal article" date="2017" name="ISME J.">
        <title>Energy and carbon metabolisms in a deep terrestrial subsurface fluid microbial community.</title>
        <authorList>
            <person name="Momper L."/>
            <person name="Jungbluth S.P."/>
            <person name="Lee M.D."/>
            <person name="Amend J.P."/>
        </authorList>
    </citation>
    <scope>NUCLEOTIDE SEQUENCE [LARGE SCALE GENOMIC DNA]</scope>
    <source>
        <strain evidence="4">SURF_5</strain>
    </source>
</reference>
<gene>
    <name evidence="4" type="ORF">C4520_19145</name>
</gene>
<dbReference type="PANTHER" id="PTHR31302">
    <property type="entry name" value="TRANSMEMBRANE PROTEIN WITH METALLOPHOSPHOESTERASE DOMAIN-RELATED"/>
    <property type="match status" value="1"/>
</dbReference>
<dbReference type="SUPFAM" id="SSF56300">
    <property type="entry name" value="Metallo-dependent phosphatases"/>
    <property type="match status" value="1"/>
</dbReference>
<dbReference type="InterPro" id="IPR051158">
    <property type="entry name" value="Metallophosphoesterase_sf"/>
</dbReference>
<evidence type="ECO:0000256" key="1">
    <source>
        <dbReference type="ARBA" id="ARBA00022723"/>
    </source>
</evidence>
<dbReference type="InterPro" id="IPR004843">
    <property type="entry name" value="Calcineurin-like_PHP"/>
</dbReference>
<evidence type="ECO:0000256" key="2">
    <source>
        <dbReference type="ARBA" id="ARBA00022801"/>
    </source>
</evidence>
<proteinExistence type="predicted"/>
<dbReference type="PANTHER" id="PTHR31302:SF31">
    <property type="entry name" value="PHOSPHODIESTERASE YAEI"/>
    <property type="match status" value="1"/>
</dbReference>
<keyword evidence="2" id="KW-0378">Hydrolase</keyword>
<dbReference type="GO" id="GO:0009245">
    <property type="term" value="P:lipid A biosynthetic process"/>
    <property type="evidence" value="ECO:0007669"/>
    <property type="project" value="TreeGrafter"/>
</dbReference>
<accession>A0A3A4NGL9</accession>
<evidence type="ECO:0000313" key="5">
    <source>
        <dbReference type="Proteomes" id="UP000265882"/>
    </source>
</evidence>
<dbReference type="GO" id="GO:0016020">
    <property type="term" value="C:membrane"/>
    <property type="evidence" value="ECO:0007669"/>
    <property type="project" value="GOC"/>
</dbReference>
<dbReference type="EMBL" id="QZKU01000128">
    <property type="protein sequence ID" value="RJP16130.1"/>
    <property type="molecule type" value="Genomic_DNA"/>
</dbReference>
<organism evidence="4 5">
    <name type="scientific">Abyssobacteria bacterium (strain SURF_5)</name>
    <dbReference type="NCBI Taxonomy" id="2093360"/>
    <lineage>
        <taxon>Bacteria</taxon>
        <taxon>Pseudomonadati</taxon>
        <taxon>Candidatus Hydrogenedentota</taxon>
        <taxon>Candidatus Abyssobacteria</taxon>
    </lineage>
</organism>
<dbReference type="AlphaFoldDB" id="A0A3A4NGL9"/>
<sequence>MGISITVGFLFLALLLVLAYALFIETRLFRISSAQLPMRHAIGRDLRVLHLSDLHFTKGNKAKLRFLRMLQREPADLVLVTGDMIDDDEGIAPLVEVLGGFKPHLGTFAIFGAHDHWDTRLKNVILDLSLGGYRRGEPNDFERLKRELRGAGVVCLENESSRLGLSPDYREDVWLVGVDDVFAGLADFEKALDGVPAGAPKILLSHTVENPADLAAFGFDAVFAGHSHGGQVRIPLFGAVITRSSLPRKYAWGAFEYDGTAFHINNGLGTGKWTGFRFLCPPEATFVSVKDHHHCRAEFLRDKKVDN</sequence>
<keyword evidence="1" id="KW-0479">Metal-binding</keyword>
<dbReference type="Proteomes" id="UP000265882">
    <property type="component" value="Unassembled WGS sequence"/>
</dbReference>
<dbReference type="Pfam" id="PF00149">
    <property type="entry name" value="Metallophos"/>
    <property type="match status" value="1"/>
</dbReference>
<protein>
    <recommendedName>
        <fullName evidence="3">Calcineurin-like phosphoesterase domain-containing protein</fullName>
    </recommendedName>
</protein>
<evidence type="ECO:0000313" key="4">
    <source>
        <dbReference type="EMBL" id="RJP16130.1"/>
    </source>
</evidence>
<feature type="domain" description="Calcineurin-like phosphoesterase" evidence="3">
    <location>
        <begin position="46"/>
        <end position="229"/>
    </location>
</feature>
<dbReference type="Gene3D" id="3.60.21.10">
    <property type="match status" value="1"/>
</dbReference>
<comment type="caution">
    <text evidence="4">The sequence shown here is derived from an EMBL/GenBank/DDBJ whole genome shotgun (WGS) entry which is preliminary data.</text>
</comment>
<dbReference type="GO" id="GO:0008758">
    <property type="term" value="F:UDP-2,3-diacylglucosamine hydrolase activity"/>
    <property type="evidence" value="ECO:0007669"/>
    <property type="project" value="TreeGrafter"/>
</dbReference>
<name>A0A3A4NGL9_ABYX5</name>
<evidence type="ECO:0000259" key="3">
    <source>
        <dbReference type="Pfam" id="PF00149"/>
    </source>
</evidence>
<dbReference type="GO" id="GO:0046872">
    <property type="term" value="F:metal ion binding"/>
    <property type="evidence" value="ECO:0007669"/>
    <property type="project" value="UniProtKB-KW"/>
</dbReference>
<dbReference type="InterPro" id="IPR029052">
    <property type="entry name" value="Metallo-depent_PP-like"/>
</dbReference>